<dbReference type="VEuPathDB" id="CryptoDB:Vbra_20926"/>
<keyword evidence="2" id="KW-1185">Reference proteome</keyword>
<dbReference type="EMBL" id="CDMY01000329">
    <property type="protein sequence ID" value="CEM02540.1"/>
    <property type="molecule type" value="Genomic_DNA"/>
</dbReference>
<proteinExistence type="predicted"/>
<sequence>MGEKEYSKDELEAIVKRLAAVSMDANDYSKSFSGSKEMAAAEKEFATLVKDDKNEASMGGVSEKSLTTGKWYRFLNAQGTCYLYIHNITKEITAIRPENYVDEPNTTQQGGDDDVNKTKEPTIQLRQLEAELERCKNAQKIPLLLCNEETHDNVVTFFKYKGFVLDCRPLALGGIKTGTKVEEALEKGRKTIVAALKNGGRLLVDIAFDCPDFKTKICTMKNKEFFPHQVFSFGKLASTKIVYEKLYRDEDKESGQCAARDGFEVALVAVSPPLTIEALTERIPGISLMEVIRVTS</sequence>
<accession>A0A0G4EW28</accession>
<evidence type="ECO:0000313" key="2">
    <source>
        <dbReference type="Proteomes" id="UP000041254"/>
    </source>
</evidence>
<dbReference type="OrthoDB" id="426056at2759"/>
<gene>
    <name evidence="1" type="ORF">Vbra_20926</name>
</gene>
<name>A0A0G4EW28_VITBC</name>
<dbReference type="OMA" id="CNEETHD"/>
<evidence type="ECO:0000313" key="1">
    <source>
        <dbReference type="EMBL" id="CEM02540.1"/>
    </source>
</evidence>
<dbReference type="InParanoid" id="A0A0G4EW28"/>
<dbReference type="AlphaFoldDB" id="A0A0G4EW28"/>
<organism evidence="1 2">
    <name type="scientific">Vitrella brassicaformis (strain CCMP3155)</name>
    <dbReference type="NCBI Taxonomy" id="1169540"/>
    <lineage>
        <taxon>Eukaryota</taxon>
        <taxon>Sar</taxon>
        <taxon>Alveolata</taxon>
        <taxon>Colpodellida</taxon>
        <taxon>Vitrellaceae</taxon>
        <taxon>Vitrella</taxon>
    </lineage>
</organism>
<protein>
    <submittedName>
        <fullName evidence="1">Uncharacterized protein</fullName>
    </submittedName>
</protein>
<reference evidence="1 2" key="1">
    <citation type="submission" date="2014-11" db="EMBL/GenBank/DDBJ databases">
        <authorList>
            <person name="Zhu J."/>
            <person name="Qi W."/>
            <person name="Song R."/>
        </authorList>
    </citation>
    <scope>NUCLEOTIDE SEQUENCE [LARGE SCALE GENOMIC DNA]</scope>
</reference>
<dbReference type="Proteomes" id="UP000041254">
    <property type="component" value="Unassembled WGS sequence"/>
</dbReference>